<dbReference type="EMBL" id="AP025564">
    <property type="protein sequence ID" value="BDE94901.1"/>
    <property type="molecule type" value="Genomic_DNA"/>
</dbReference>
<organism evidence="4 5">
    <name type="scientific">Raoultibacter timonensis</name>
    <dbReference type="NCBI Taxonomy" id="1907662"/>
    <lineage>
        <taxon>Bacteria</taxon>
        <taxon>Bacillati</taxon>
        <taxon>Actinomycetota</taxon>
        <taxon>Coriobacteriia</taxon>
        <taxon>Eggerthellales</taxon>
        <taxon>Eggerthellaceae</taxon>
        <taxon>Raoultibacter</taxon>
    </lineage>
</organism>
<feature type="transmembrane region" description="Helical" evidence="1">
    <location>
        <begin position="417"/>
        <end position="435"/>
    </location>
</feature>
<sequence length="445" mass="46962">MARVRQKVASTALAAVVALALSLTGMASTAFAEEIPKNGDGSGSETVQGTLAGAWISKHLDVPAGADTTKLLGEEYQFVATLTDVADHSGAVSTDTYNDVRTLSTTAQFSSLTAGEVNKVLSGNITGGVTNSYPHAGEYIYEVVEVKPSDQASPGTDTEGMAYSEQKYQMRVWVKNVNASGNPAGTVVYAVTVFELTDAISNPNADNDDAKVSADNVLEDAAPKVANGFTFKNEYTVPVTLKTANVITGDWADFTLKFPFDVSFTLPKAAEGAFDVEYIVAPNNYVFDEDGTLWSDGSGGTEVTSGWSKIPFAAGATEGSIPSTPIGHNETIYFRNLPLGTTYKVSETDSLTQYTKASDISGVTGNPGAASVSVYEVSTGSDVTYKDEFVAADSDNMVTITNERTNISITGVVLDNMPLILIGLAACIGIGFYFVSRARRQAEED</sequence>
<evidence type="ECO:0000256" key="2">
    <source>
        <dbReference type="SAM" id="SignalP"/>
    </source>
</evidence>
<keyword evidence="1" id="KW-0812">Transmembrane</keyword>
<keyword evidence="2" id="KW-0732">Signal</keyword>
<dbReference type="InterPro" id="IPR038174">
    <property type="entry name" value="Strep_pil_link_sf"/>
</dbReference>
<dbReference type="Gene3D" id="2.60.40.3050">
    <property type="match status" value="1"/>
</dbReference>
<gene>
    <name evidence="4" type="ORF">CE91St30_02340</name>
</gene>
<feature type="domain" description="DUF7601" evidence="3">
    <location>
        <begin position="241"/>
        <end position="364"/>
    </location>
</feature>
<dbReference type="Proteomes" id="UP001320544">
    <property type="component" value="Chromosome"/>
</dbReference>
<reference evidence="4 5" key="1">
    <citation type="submission" date="2022-01" db="EMBL/GenBank/DDBJ databases">
        <title>Novel bile acid biosynthetic pathways are enriched in the microbiome of centenarians.</title>
        <authorList>
            <person name="Sato Y."/>
            <person name="Atarashi K."/>
            <person name="Plichta R.D."/>
            <person name="Arai Y."/>
            <person name="Sasajima S."/>
            <person name="Kearney M.S."/>
            <person name="Suda W."/>
            <person name="Takeshita K."/>
            <person name="Sasaki T."/>
            <person name="Okamoto S."/>
            <person name="Skelly N.A."/>
            <person name="Okamura Y."/>
            <person name="Vlamakis H."/>
            <person name="Li Y."/>
            <person name="Tanoue T."/>
            <person name="Takei H."/>
            <person name="Nittono H."/>
            <person name="Narushima S."/>
            <person name="Irie J."/>
            <person name="Itoh H."/>
            <person name="Moriya K."/>
            <person name="Sugiura Y."/>
            <person name="Suematsu M."/>
            <person name="Moritoki N."/>
            <person name="Shibata S."/>
            <person name="Littman R.D."/>
            <person name="Fischbach A.M."/>
            <person name="Uwamino Y."/>
            <person name="Inoue T."/>
            <person name="Honda A."/>
            <person name="Hattori M."/>
            <person name="Murai T."/>
            <person name="Xavier J.R."/>
            <person name="Hirose N."/>
            <person name="Honda K."/>
        </authorList>
    </citation>
    <scope>NUCLEOTIDE SEQUENCE [LARGE SCALE GENOMIC DNA]</scope>
    <source>
        <strain evidence="4 5">CE91-St30</strain>
    </source>
</reference>
<feature type="signal peptide" evidence="2">
    <location>
        <begin position="1"/>
        <end position="32"/>
    </location>
</feature>
<dbReference type="Pfam" id="PF24547">
    <property type="entry name" value="DUF7601"/>
    <property type="match status" value="1"/>
</dbReference>
<evidence type="ECO:0000259" key="3">
    <source>
        <dbReference type="Pfam" id="PF24547"/>
    </source>
</evidence>
<name>A0ABM7WF86_9ACTN</name>
<feature type="chain" id="PRO_5045711568" description="DUF7601 domain-containing protein" evidence="2">
    <location>
        <begin position="33"/>
        <end position="445"/>
    </location>
</feature>
<keyword evidence="5" id="KW-1185">Reference proteome</keyword>
<keyword evidence="1" id="KW-0472">Membrane</keyword>
<dbReference type="RefSeq" id="WP_244411424.1">
    <property type="nucleotide sequence ID" value="NZ_AP025564.1"/>
</dbReference>
<evidence type="ECO:0000256" key="1">
    <source>
        <dbReference type="SAM" id="Phobius"/>
    </source>
</evidence>
<protein>
    <recommendedName>
        <fullName evidence="3">DUF7601 domain-containing protein</fullName>
    </recommendedName>
</protein>
<evidence type="ECO:0000313" key="5">
    <source>
        <dbReference type="Proteomes" id="UP001320544"/>
    </source>
</evidence>
<proteinExistence type="predicted"/>
<evidence type="ECO:0000313" key="4">
    <source>
        <dbReference type="EMBL" id="BDE94901.1"/>
    </source>
</evidence>
<dbReference type="InterPro" id="IPR055382">
    <property type="entry name" value="DUF7601"/>
</dbReference>
<dbReference type="Gene3D" id="2.60.40.1140">
    <property type="entry name" value="Collagen-binding surface protein Cna, B-type domain"/>
    <property type="match status" value="1"/>
</dbReference>
<accession>A0ABM7WF86</accession>
<keyword evidence="1" id="KW-1133">Transmembrane helix</keyword>